<dbReference type="HOGENOM" id="CLU_966449_0_0_1"/>
<dbReference type="AlphaFoldDB" id="M2UDA6"/>
<reference evidence="2" key="2">
    <citation type="journal article" date="2013" name="PLoS Genet.">
        <title>Comparative genome structure, secondary metabolite, and effector coding capacity across Cochliobolus pathogens.</title>
        <authorList>
            <person name="Condon B.J."/>
            <person name="Leng Y."/>
            <person name="Wu D."/>
            <person name="Bushley K.E."/>
            <person name="Ohm R.A."/>
            <person name="Otillar R."/>
            <person name="Martin J."/>
            <person name="Schackwitz W."/>
            <person name="Grimwood J."/>
            <person name="MohdZainudin N."/>
            <person name="Xue C."/>
            <person name="Wang R."/>
            <person name="Manning V.A."/>
            <person name="Dhillon B."/>
            <person name="Tu Z.J."/>
            <person name="Steffenson B.J."/>
            <person name="Salamov A."/>
            <person name="Sun H."/>
            <person name="Lowry S."/>
            <person name="LaButti K."/>
            <person name="Han J."/>
            <person name="Copeland A."/>
            <person name="Lindquist E."/>
            <person name="Barry K."/>
            <person name="Schmutz J."/>
            <person name="Baker S.E."/>
            <person name="Ciuffetti L.M."/>
            <person name="Grigoriev I.V."/>
            <person name="Zhong S."/>
            <person name="Turgeon B.G."/>
        </authorList>
    </citation>
    <scope>NUCLEOTIDE SEQUENCE [LARGE SCALE GENOMIC DNA]</scope>
    <source>
        <strain evidence="2">C5 / ATCC 48332 / race O</strain>
    </source>
</reference>
<evidence type="ECO:0000313" key="1">
    <source>
        <dbReference type="EMBL" id="EMD96539.1"/>
    </source>
</evidence>
<protein>
    <submittedName>
        <fullName evidence="1">Uncharacterized protein</fullName>
    </submittedName>
</protein>
<sequence>MMHVTTLDFNESSIYTFSGFGGGSSPLLTRLTFATASNMQILPLQAIATNTTYRHEFLRPSLKCEPATGQRLEDVDAIHNITLKRFTGSGGGQVMYLAYTRQDTPGNSRPMLNTEGFVAECVMSDRRGVSCDKSNDPAISARVGKESITCILYDTHFDLDFRAVGNVQTLAGLRFEWLQKSNGENESFKAILHELSTMLSGTIGASASGPVVHQYDSGTSTLVTFQTKVMSTALIGLVSTASTMQVGSLLHDLPQEDRDLAANRTLGEMLEELSRNQTLSLFNSNRLC</sequence>
<dbReference type="Proteomes" id="UP000016936">
    <property type="component" value="Unassembled WGS sequence"/>
</dbReference>
<reference evidence="1 2" key="1">
    <citation type="journal article" date="2012" name="PLoS Pathog.">
        <title>Diverse lifestyles and strategies of plant pathogenesis encoded in the genomes of eighteen Dothideomycetes fungi.</title>
        <authorList>
            <person name="Ohm R.A."/>
            <person name="Feau N."/>
            <person name="Henrissat B."/>
            <person name="Schoch C.L."/>
            <person name="Horwitz B.A."/>
            <person name="Barry K.W."/>
            <person name="Condon B.J."/>
            <person name="Copeland A.C."/>
            <person name="Dhillon B."/>
            <person name="Glaser F."/>
            <person name="Hesse C.N."/>
            <person name="Kosti I."/>
            <person name="LaButti K."/>
            <person name="Lindquist E.A."/>
            <person name="Lucas S."/>
            <person name="Salamov A.A."/>
            <person name="Bradshaw R.E."/>
            <person name="Ciuffetti L."/>
            <person name="Hamelin R.C."/>
            <person name="Kema G.H.J."/>
            <person name="Lawrence C."/>
            <person name="Scott J.A."/>
            <person name="Spatafora J.W."/>
            <person name="Turgeon B.G."/>
            <person name="de Wit P.J.G.M."/>
            <person name="Zhong S."/>
            <person name="Goodwin S.B."/>
            <person name="Grigoriev I.V."/>
        </authorList>
    </citation>
    <scope>NUCLEOTIDE SEQUENCE [LARGE SCALE GENOMIC DNA]</scope>
    <source>
        <strain evidence="2">C5 / ATCC 48332 / race O</strain>
    </source>
</reference>
<name>M2UDA6_COCH5</name>
<dbReference type="EMBL" id="KB445569">
    <property type="protein sequence ID" value="EMD96539.1"/>
    <property type="molecule type" value="Genomic_DNA"/>
</dbReference>
<evidence type="ECO:0000313" key="2">
    <source>
        <dbReference type="Proteomes" id="UP000016936"/>
    </source>
</evidence>
<gene>
    <name evidence="1" type="ORF">COCHEDRAFT_1208462</name>
</gene>
<organism evidence="1 2">
    <name type="scientific">Cochliobolus heterostrophus (strain C5 / ATCC 48332 / race O)</name>
    <name type="common">Southern corn leaf blight fungus</name>
    <name type="synonym">Bipolaris maydis</name>
    <dbReference type="NCBI Taxonomy" id="701091"/>
    <lineage>
        <taxon>Eukaryota</taxon>
        <taxon>Fungi</taxon>
        <taxon>Dikarya</taxon>
        <taxon>Ascomycota</taxon>
        <taxon>Pezizomycotina</taxon>
        <taxon>Dothideomycetes</taxon>
        <taxon>Pleosporomycetidae</taxon>
        <taxon>Pleosporales</taxon>
        <taxon>Pleosporineae</taxon>
        <taxon>Pleosporaceae</taxon>
        <taxon>Bipolaris</taxon>
    </lineage>
</organism>
<dbReference type="STRING" id="701091.M2UDA6"/>
<accession>M2UDA6</accession>
<proteinExistence type="predicted"/>
<keyword evidence="2" id="KW-1185">Reference proteome</keyword>